<comment type="caution">
    <text evidence="1">The sequence shown here is derived from an EMBL/GenBank/DDBJ whole genome shotgun (WGS) entry which is preliminary data.</text>
</comment>
<reference evidence="1 2" key="1">
    <citation type="submission" date="2024-07" db="EMBL/GenBank/DDBJ databases">
        <authorList>
            <person name="Hebao G."/>
        </authorList>
    </citation>
    <scope>NUCLEOTIDE SEQUENCE [LARGE SCALE GENOMIC DNA]</scope>
    <source>
        <strain evidence="1 2">ACCC 02193</strain>
    </source>
</reference>
<protein>
    <submittedName>
        <fullName evidence="1">Uncharacterized protein</fullName>
    </submittedName>
</protein>
<accession>A0ABV4E687</accession>
<organism evidence="1 2">
    <name type="scientific">Erwinia aeris</name>
    <dbReference type="NCBI Taxonomy" id="3239803"/>
    <lineage>
        <taxon>Bacteria</taxon>
        <taxon>Pseudomonadati</taxon>
        <taxon>Pseudomonadota</taxon>
        <taxon>Gammaproteobacteria</taxon>
        <taxon>Enterobacterales</taxon>
        <taxon>Erwiniaceae</taxon>
        <taxon>Erwinia</taxon>
    </lineage>
</organism>
<dbReference type="EMBL" id="JBGFFX010000003">
    <property type="protein sequence ID" value="MEY8770400.1"/>
    <property type="molecule type" value="Genomic_DNA"/>
</dbReference>
<name>A0ABV4E687_9GAMM</name>
<keyword evidence="2" id="KW-1185">Reference proteome</keyword>
<gene>
    <name evidence="1" type="ORF">AB6T85_08185</name>
</gene>
<evidence type="ECO:0000313" key="2">
    <source>
        <dbReference type="Proteomes" id="UP001565243"/>
    </source>
</evidence>
<proteinExistence type="predicted"/>
<dbReference type="Proteomes" id="UP001565243">
    <property type="component" value="Unassembled WGS sequence"/>
</dbReference>
<evidence type="ECO:0000313" key="1">
    <source>
        <dbReference type="EMBL" id="MEY8770400.1"/>
    </source>
</evidence>
<dbReference type="RefSeq" id="WP_369895242.1">
    <property type="nucleotide sequence ID" value="NZ_JBGFFX010000003.1"/>
</dbReference>
<sequence length="181" mass="21232">MMNQKDFYMEPILFINDAKFLAGTREPLSQFDLISDPEEAKKMLFEQELPDSYVYWGDFFSDLISDIVLDKNYKPAQKDILEASKLLKKDTIKENIRKRKAYLLRKKNGLAGNETYDNFLNDVSDEAIYMLNMVATQRYIYGEQEGSMLEEIYKILRHGCLPCNLNKDKNIFVIFNPIDIK</sequence>